<evidence type="ECO:0000256" key="6">
    <source>
        <dbReference type="ARBA" id="ARBA00023136"/>
    </source>
</evidence>
<feature type="transmembrane region" description="Helical" evidence="7">
    <location>
        <begin position="533"/>
        <end position="554"/>
    </location>
</feature>
<dbReference type="Proteomes" id="UP000281955">
    <property type="component" value="Unassembled WGS sequence"/>
</dbReference>
<evidence type="ECO:0000256" key="2">
    <source>
        <dbReference type="ARBA" id="ARBA00010157"/>
    </source>
</evidence>
<comment type="subcellular location">
    <subcellularLocation>
        <location evidence="1">Cell membrane</location>
        <topology evidence="1">Multi-pass membrane protein</topology>
    </subcellularLocation>
</comment>
<accession>A0A420XP89</accession>
<evidence type="ECO:0000313" key="10">
    <source>
        <dbReference type="Proteomes" id="UP000281955"/>
    </source>
</evidence>
<dbReference type="Pfam" id="PF03176">
    <property type="entry name" value="MMPL"/>
    <property type="match status" value="2"/>
</dbReference>
<keyword evidence="10" id="KW-1185">Reference proteome</keyword>
<proteinExistence type="inferred from homology"/>
<feature type="domain" description="SSD" evidence="8">
    <location>
        <begin position="534"/>
        <end position="664"/>
    </location>
</feature>
<dbReference type="InterPro" id="IPR050545">
    <property type="entry name" value="Mycobact_MmpL"/>
</dbReference>
<feature type="transmembrane region" description="Helical" evidence="7">
    <location>
        <begin position="165"/>
        <end position="181"/>
    </location>
</feature>
<evidence type="ECO:0000259" key="8">
    <source>
        <dbReference type="PROSITE" id="PS50156"/>
    </source>
</evidence>
<name>A0A420XP89_9ACTN</name>
<feature type="transmembrane region" description="Helical" evidence="7">
    <location>
        <begin position="260"/>
        <end position="284"/>
    </location>
</feature>
<evidence type="ECO:0000256" key="4">
    <source>
        <dbReference type="ARBA" id="ARBA00022692"/>
    </source>
</evidence>
<feature type="transmembrane region" description="Helical" evidence="7">
    <location>
        <begin position="296"/>
        <end position="323"/>
    </location>
</feature>
<feature type="transmembrane region" description="Helical" evidence="7">
    <location>
        <begin position="607"/>
        <end position="635"/>
    </location>
</feature>
<protein>
    <submittedName>
        <fullName evidence="9">RND superfamily putative drug exporter</fullName>
    </submittedName>
</protein>
<feature type="transmembrane region" description="Helical" evidence="7">
    <location>
        <begin position="352"/>
        <end position="371"/>
    </location>
</feature>
<evidence type="ECO:0000313" key="9">
    <source>
        <dbReference type="EMBL" id="RKS74008.1"/>
    </source>
</evidence>
<feature type="transmembrane region" description="Helical" evidence="7">
    <location>
        <begin position="509"/>
        <end position="526"/>
    </location>
</feature>
<dbReference type="PANTHER" id="PTHR33406:SF6">
    <property type="entry name" value="MEMBRANE PROTEIN YDGH-RELATED"/>
    <property type="match status" value="1"/>
</dbReference>
<evidence type="ECO:0000256" key="7">
    <source>
        <dbReference type="SAM" id="Phobius"/>
    </source>
</evidence>
<feature type="transmembrane region" description="Helical" evidence="7">
    <location>
        <begin position="566"/>
        <end position="586"/>
    </location>
</feature>
<keyword evidence="4 7" id="KW-0812">Transmembrane</keyword>
<evidence type="ECO:0000256" key="3">
    <source>
        <dbReference type="ARBA" id="ARBA00022475"/>
    </source>
</evidence>
<feature type="transmembrane region" description="Helical" evidence="7">
    <location>
        <begin position="220"/>
        <end position="239"/>
    </location>
</feature>
<organism evidence="9 10">
    <name type="scientific">Motilibacter peucedani</name>
    <dbReference type="NCBI Taxonomy" id="598650"/>
    <lineage>
        <taxon>Bacteria</taxon>
        <taxon>Bacillati</taxon>
        <taxon>Actinomycetota</taxon>
        <taxon>Actinomycetes</taxon>
        <taxon>Motilibacterales</taxon>
        <taxon>Motilibacteraceae</taxon>
        <taxon>Motilibacter</taxon>
    </lineage>
</organism>
<evidence type="ECO:0000256" key="5">
    <source>
        <dbReference type="ARBA" id="ARBA00022989"/>
    </source>
</evidence>
<dbReference type="SUPFAM" id="SSF82866">
    <property type="entry name" value="Multidrug efflux transporter AcrB transmembrane domain"/>
    <property type="match status" value="2"/>
</dbReference>
<comment type="similarity">
    <text evidence="2">Belongs to the resistance-nodulation-cell division (RND) (TC 2.A.6) family. MmpL subfamily.</text>
</comment>
<reference evidence="9 10" key="1">
    <citation type="submission" date="2018-10" db="EMBL/GenBank/DDBJ databases">
        <title>Genomic Encyclopedia of Archaeal and Bacterial Type Strains, Phase II (KMG-II): from individual species to whole genera.</title>
        <authorList>
            <person name="Goeker M."/>
        </authorList>
    </citation>
    <scope>NUCLEOTIDE SEQUENCE [LARGE SCALE GENOMIC DNA]</scope>
    <source>
        <strain evidence="9 10">RP-AC37</strain>
    </source>
</reference>
<feature type="transmembrane region" description="Helical" evidence="7">
    <location>
        <begin position="641"/>
        <end position="663"/>
    </location>
</feature>
<dbReference type="InterPro" id="IPR000731">
    <property type="entry name" value="SSD"/>
</dbReference>
<dbReference type="Gene3D" id="1.20.1640.10">
    <property type="entry name" value="Multidrug efflux transporter AcrB transmembrane domain"/>
    <property type="match status" value="2"/>
</dbReference>
<dbReference type="AlphaFoldDB" id="A0A420XP89"/>
<dbReference type="PROSITE" id="PS50156">
    <property type="entry name" value="SSD"/>
    <property type="match status" value="1"/>
</dbReference>
<dbReference type="InParanoid" id="A0A420XP89"/>
<feature type="transmembrane region" description="Helical" evidence="7">
    <location>
        <begin position="186"/>
        <end position="208"/>
    </location>
</feature>
<dbReference type="EMBL" id="RBWV01000012">
    <property type="protein sequence ID" value="RKS74008.1"/>
    <property type="molecule type" value="Genomic_DNA"/>
</dbReference>
<evidence type="ECO:0000256" key="1">
    <source>
        <dbReference type="ARBA" id="ARBA00004651"/>
    </source>
</evidence>
<dbReference type="InterPro" id="IPR004869">
    <property type="entry name" value="MMPL_dom"/>
</dbReference>
<keyword evidence="6 7" id="KW-0472">Membrane</keyword>
<dbReference type="GO" id="GO:0005886">
    <property type="term" value="C:plasma membrane"/>
    <property type="evidence" value="ECO:0007669"/>
    <property type="project" value="UniProtKB-SubCell"/>
</dbReference>
<dbReference type="PANTHER" id="PTHR33406">
    <property type="entry name" value="MEMBRANE PROTEIN MJ1562-RELATED"/>
    <property type="match status" value="1"/>
</dbReference>
<keyword evidence="5 7" id="KW-1133">Transmembrane helix</keyword>
<comment type="caution">
    <text evidence="9">The sequence shown here is derived from an EMBL/GenBank/DDBJ whole genome shotgun (WGS) entry which is preliminary data.</text>
</comment>
<keyword evidence="3" id="KW-1003">Cell membrane</keyword>
<gene>
    <name evidence="9" type="ORF">CLV35_2506</name>
</gene>
<sequence length="689" mass="72025">MRLAAGIGVVLVWLVLGGVLGSLGGKLSDVTKDNASAYLPKSAESTKSLDLETRFAGAQTVPTVVVWQRDSGLTAEDETALQAAVTRIGEVPDLAGKPSPLVVSKDGKAAQTVVPLSGEDGFDVTEPVKGIDRASRVQGLDSWVTGTGGLSAEFSKAFEGIDGKLLLTAGAVVLVILLLVYRSPVFLPVLAAAGLALGAAQGVVYLIAKNDVLTVNSQSSGILLVLVFGAGTDYALLLISRFREELHVHESSAVAMRVALRAAFPPILASGATVILGLLCLLLSDLASNKALGPVAAVGIACAMLSMLTFLPALLVLAGRYWFWPFVPRHDEQLTMGHGVWGRVADLVGRRARAVALVTLVVLAVLAGFSGKLDANGITQADSFTTSNDAVVGQEVFERHFPAGDGAPTSVIGPQADLQRIVDTVKADKGVSTATVVTQDGSPQGQPKVLDGKVQVFATLTDGADTRAAQKTVTRLRSSLDSIGKDVLVGGPSAIAYDVATESARDNRIIIPSVLVVIFVILVLLLRSLVAPVLLVASVVLSFLATLGVCGLVFHHVFGFAGEDQGFPLFAFIFLVALGIDYNIFLMTRVREESHAHPTREGILRGLSVTGGVITSAGLVLAATFAALAVLPVVFLAEVGFAVAFGVLLDTLVVRSLLVPAVVRGLGETTWWPFHIARRRAEEPLPSRS</sequence>